<evidence type="ECO:0000256" key="1">
    <source>
        <dbReference type="ARBA" id="ARBA00022475"/>
    </source>
</evidence>
<accession>A0A238JHP5</accession>
<sequence length="119" mass="13222">MRYIRYAFYAALAVLLVTVSLANRDMVTLNTLPEAVAAIPGVGWLSQSVEVPLFIVVLGSLILGVLLGEVLEWLREHKHRADAAQKGAQVRKLERELKKTQAERDKDKDEVLALLDQAS</sequence>
<evidence type="ECO:0000256" key="2">
    <source>
        <dbReference type="ARBA" id="ARBA00022692"/>
    </source>
</evidence>
<evidence type="ECO:0000256" key="3">
    <source>
        <dbReference type="ARBA" id="ARBA00022989"/>
    </source>
</evidence>
<evidence type="ECO:0000256" key="4">
    <source>
        <dbReference type="ARBA" id="ARBA00023136"/>
    </source>
</evidence>
<proteinExistence type="predicted"/>
<dbReference type="GO" id="GO:0005886">
    <property type="term" value="C:plasma membrane"/>
    <property type="evidence" value="ECO:0007669"/>
    <property type="project" value="InterPro"/>
</dbReference>
<keyword evidence="2 6" id="KW-0812">Transmembrane</keyword>
<keyword evidence="4 6" id="KW-0472">Membrane</keyword>
<keyword evidence="5" id="KW-0175">Coiled coil</keyword>
<protein>
    <recommendedName>
        <fullName evidence="7">Lipopolysaccharide assembly protein A domain-containing protein</fullName>
    </recommendedName>
</protein>
<name>A0A238JHP5_9RHOB</name>
<feature type="domain" description="Lipopolysaccharide assembly protein A" evidence="7">
    <location>
        <begin position="45"/>
        <end position="97"/>
    </location>
</feature>
<keyword evidence="9" id="KW-1185">Reference proteome</keyword>
<dbReference type="Pfam" id="PF06305">
    <property type="entry name" value="LapA_dom"/>
    <property type="match status" value="1"/>
</dbReference>
<keyword evidence="1" id="KW-1003">Cell membrane</keyword>
<feature type="coiled-coil region" evidence="5">
    <location>
        <begin position="83"/>
        <end position="117"/>
    </location>
</feature>
<keyword evidence="3 6" id="KW-1133">Transmembrane helix</keyword>
<feature type="transmembrane region" description="Helical" evidence="6">
    <location>
        <begin position="51"/>
        <end position="71"/>
    </location>
</feature>
<dbReference type="AlphaFoldDB" id="A0A238JHP5"/>
<evidence type="ECO:0000256" key="5">
    <source>
        <dbReference type="SAM" id="Coils"/>
    </source>
</evidence>
<dbReference type="EMBL" id="FXXP01000003">
    <property type="protein sequence ID" value="SMX30191.1"/>
    <property type="molecule type" value="Genomic_DNA"/>
</dbReference>
<reference evidence="9" key="1">
    <citation type="submission" date="2017-05" db="EMBL/GenBank/DDBJ databases">
        <authorList>
            <person name="Rodrigo-Torres L."/>
            <person name="Arahal R. D."/>
            <person name="Lucena T."/>
        </authorList>
    </citation>
    <scope>NUCLEOTIDE SEQUENCE [LARGE SCALE GENOMIC DNA]</scope>
    <source>
        <strain evidence="9">CECT 8649</strain>
    </source>
</reference>
<dbReference type="Proteomes" id="UP000225972">
    <property type="component" value="Unassembled WGS sequence"/>
</dbReference>
<dbReference type="OrthoDB" id="7689797at2"/>
<organism evidence="8 9">
    <name type="scientific">Pelagimonas phthalicica</name>
    <dbReference type="NCBI Taxonomy" id="1037362"/>
    <lineage>
        <taxon>Bacteria</taxon>
        <taxon>Pseudomonadati</taxon>
        <taxon>Pseudomonadota</taxon>
        <taxon>Alphaproteobacteria</taxon>
        <taxon>Rhodobacterales</taxon>
        <taxon>Roseobacteraceae</taxon>
        <taxon>Pelagimonas</taxon>
    </lineage>
</organism>
<evidence type="ECO:0000313" key="8">
    <source>
        <dbReference type="EMBL" id="SMX30191.1"/>
    </source>
</evidence>
<gene>
    <name evidence="8" type="ORF">TRP8649_04333</name>
</gene>
<evidence type="ECO:0000256" key="6">
    <source>
        <dbReference type="SAM" id="Phobius"/>
    </source>
</evidence>
<evidence type="ECO:0000259" key="7">
    <source>
        <dbReference type="Pfam" id="PF06305"/>
    </source>
</evidence>
<dbReference type="InterPro" id="IPR010445">
    <property type="entry name" value="LapA_dom"/>
</dbReference>
<dbReference type="RefSeq" id="WP_099249025.1">
    <property type="nucleotide sequence ID" value="NZ_FXXP01000003.1"/>
</dbReference>
<evidence type="ECO:0000313" key="9">
    <source>
        <dbReference type="Proteomes" id="UP000225972"/>
    </source>
</evidence>